<dbReference type="NCBIfam" id="TIGR00241">
    <property type="entry name" value="CoA_E_activ"/>
    <property type="match status" value="1"/>
</dbReference>
<dbReference type="PANTHER" id="PTHR32329">
    <property type="entry name" value="BIFUNCTIONAL PROTEIN [INCLUDES 2-HYDROXYACYL-COA DEHYDRATASE (N-TER) AND ITS ACTIVATOR DOMAIN (C_TERM)-RELATED"/>
    <property type="match status" value="1"/>
</dbReference>
<evidence type="ECO:0000256" key="1">
    <source>
        <dbReference type="ARBA" id="ARBA00001966"/>
    </source>
</evidence>
<reference evidence="6 7" key="1">
    <citation type="submission" date="2014-07" db="EMBL/GenBank/DDBJ databases">
        <title>Methanogenic archaea and the global carbon cycle.</title>
        <authorList>
            <person name="Henriksen J.R."/>
            <person name="Luke J."/>
            <person name="Reinhart S."/>
            <person name="Benedict M.N."/>
            <person name="Youngblut N.D."/>
            <person name="Metcalf M.E."/>
            <person name="Whitaker R.J."/>
            <person name="Metcalf W.W."/>
        </authorList>
    </citation>
    <scope>NUCLEOTIDE SEQUENCE [LARGE SCALE GENOMIC DNA]</scope>
    <source>
        <strain evidence="6 7">HB-1</strain>
    </source>
</reference>
<dbReference type="InterPro" id="IPR043129">
    <property type="entry name" value="ATPase_NBD"/>
</dbReference>
<evidence type="ECO:0000259" key="5">
    <source>
        <dbReference type="Pfam" id="PF01869"/>
    </source>
</evidence>
<evidence type="ECO:0000256" key="2">
    <source>
        <dbReference type="ARBA" id="ARBA00022723"/>
    </source>
</evidence>
<proteinExistence type="predicted"/>
<dbReference type="SUPFAM" id="SSF53067">
    <property type="entry name" value="Actin-like ATPase domain"/>
    <property type="match status" value="1"/>
</dbReference>
<dbReference type="AlphaFoldDB" id="A0A0E3SC50"/>
<dbReference type="GO" id="GO:0018522">
    <property type="term" value="F:benzoyl-CoA reductase activity"/>
    <property type="evidence" value="ECO:0007669"/>
    <property type="project" value="UniProtKB-EC"/>
</dbReference>
<dbReference type="HOGENOM" id="CLU_066597_0_0_2"/>
<dbReference type="OrthoDB" id="114976at2157"/>
<evidence type="ECO:0000256" key="4">
    <source>
        <dbReference type="ARBA" id="ARBA00023014"/>
    </source>
</evidence>
<evidence type="ECO:0000256" key="3">
    <source>
        <dbReference type="ARBA" id="ARBA00023004"/>
    </source>
</evidence>
<accession>A0A0E3SC50</accession>
<dbReference type="PANTHER" id="PTHR32329:SF2">
    <property type="entry name" value="BIFUNCTIONAL PROTEIN [INCLUDES 2-HYDROXYACYL-COA DEHYDRATASE (N-TER) AND ITS ACTIVATOR DOMAIN (C_TERM)"/>
    <property type="match status" value="1"/>
</dbReference>
<gene>
    <name evidence="6" type="ORF">MSHOH_3031</name>
</gene>
<comment type="cofactor">
    <cofactor evidence="1">
        <name>[4Fe-4S] cluster</name>
        <dbReference type="ChEBI" id="CHEBI:49883"/>
    </cofactor>
</comment>
<protein>
    <submittedName>
        <fullName evidence="6">Benzoyl-CoA reductase subunit BadG</fullName>
        <ecNumber evidence="6">1.3.7.8</ecNumber>
    </submittedName>
</protein>
<keyword evidence="7" id="KW-1185">Reference proteome</keyword>
<dbReference type="InterPro" id="IPR008275">
    <property type="entry name" value="CoA_E_activase_dom"/>
</dbReference>
<keyword evidence="3" id="KW-0408">Iron</keyword>
<dbReference type="InterPro" id="IPR051805">
    <property type="entry name" value="Dehydratase_Activator_Redct"/>
</dbReference>
<dbReference type="GeneID" id="24832353"/>
<dbReference type="STRING" id="1434110.MSHOH_3031"/>
<evidence type="ECO:0000313" key="6">
    <source>
        <dbReference type="EMBL" id="AKB79514.1"/>
    </source>
</evidence>
<sequence>MISVGIDSGSATTKAVLVIDGRIAANNIRPTGFDFLSAAKNGYEDALTNAGIDKKDVNGIYATGYGRNSIKFADKAVSEITAHTMGVYHLYPAVNGIIDIGGQDSKIISVSDGKVTDFLMNDKCAAGTGKFLEYTAKALEVPIEELGSLALVSKEPASITSMCTVFAESEVISLRARGFKKEDIAAGLIESIARRVAVMVRQVGLKQNVAFVGGVAKNAGIKVFLEKELNISLYVPPEPQITGALGAALYGVSKKVK</sequence>
<dbReference type="CDD" id="cd24036">
    <property type="entry name" value="ASKHA_NBD_BcrAD_BadFG_HgdC_HadI"/>
    <property type="match status" value="1"/>
</dbReference>
<dbReference type="EMBL" id="CP009516">
    <property type="protein sequence ID" value="AKB79514.1"/>
    <property type="molecule type" value="Genomic_DNA"/>
</dbReference>
<keyword evidence="6" id="KW-0560">Oxidoreductase</keyword>
<evidence type="ECO:0000313" key="7">
    <source>
        <dbReference type="Proteomes" id="UP000033101"/>
    </source>
</evidence>
<dbReference type="PATRIC" id="fig|1434110.4.peg.3905"/>
<keyword evidence="2" id="KW-0479">Metal-binding</keyword>
<dbReference type="InterPro" id="IPR002731">
    <property type="entry name" value="ATPase_BadF"/>
</dbReference>
<dbReference type="Pfam" id="PF01869">
    <property type="entry name" value="BcrAD_BadFG"/>
    <property type="match status" value="1"/>
</dbReference>
<dbReference type="GO" id="GO:0051536">
    <property type="term" value="F:iron-sulfur cluster binding"/>
    <property type="evidence" value="ECO:0007669"/>
    <property type="project" value="UniProtKB-KW"/>
</dbReference>
<dbReference type="EC" id="1.3.7.8" evidence="6"/>
<name>A0A0E3SC50_9EURY</name>
<feature type="domain" description="ATPase BadF/BadG/BcrA/BcrD type" evidence="5">
    <location>
        <begin position="4"/>
        <end position="251"/>
    </location>
</feature>
<dbReference type="RefSeq" id="WP_048141198.1">
    <property type="nucleotide sequence ID" value="NZ_CP009516.1"/>
</dbReference>
<dbReference type="GO" id="GO:0046872">
    <property type="term" value="F:metal ion binding"/>
    <property type="evidence" value="ECO:0007669"/>
    <property type="project" value="UniProtKB-KW"/>
</dbReference>
<organism evidence="6 7">
    <name type="scientific">Methanosarcina horonobensis HB-1 = JCM 15518</name>
    <dbReference type="NCBI Taxonomy" id="1434110"/>
    <lineage>
        <taxon>Archaea</taxon>
        <taxon>Methanobacteriati</taxon>
        <taxon>Methanobacteriota</taxon>
        <taxon>Stenosarchaea group</taxon>
        <taxon>Methanomicrobia</taxon>
        <taxon>Methanosarcinales</taxon>
        <taxon>Methanosarcinaceae</taxon>
        <taxon>Methanosarcina</taxon>
    </lineage>
</organism>
<dbReference type="Proteomes" id="UP000033101">
    <property type="component" value="Chromosome"/>
</dbReference>
<keyword evidence="4" id="KW-0411">Iron-sulfur</keyword>
<dbReference type="KEGG" id="mhor:MSHOH_3031"/>
<dbReference type="Gene3D" id="3.30.420.40">
    <property type="match status" value="2"/>
</dbReference>